<evidence type="ECO:0000259" key="1">
    <source>
        <dbReference type="Pfam" id="PF13470"/>
    </source>
</evidence>
<keyword evidence="3" id="KW-1185">Reference proteome</keyword>
<reference evidence="2 3" key="1">
    <citation type="submission" date="2018-06" db="EMBL/GenBank/DDBJ databases">
        <title>Mucibacter soli gen. nov., sp. nov., a new member of the family Chitinophagaceae producing mucin.</title>
        <authorList>
            <person name="Kim M.-K."/>
            <person name="Park S."/>
            <person name="Kim T.-S."/>
            <person name="Joung Y."/>
            <person name="Han J.-H."/>
            <person name="Kim S.B."/>
        </authorList>
    </citation>
    <scope>NUCLEOTIDE SEQUENCE [LARGE SCALE GENOMIC DNA]</scope>
    <source>
        <strain evidence="2 3">R1-15</strain>
    </source>
</reference>
<sequence length="116" mass="13268">MFCWEKNCRNYIRTSSRKTLVCPELLEELSEVIARPKFKKYILQDIGHIIESITLFTEMAVAPAPYPECPDPDDAYLFALTKANNAILVTGDKALLNAALSDIKRTTFTEFKNFFK</sequence>
<dbReference type="SUPFAM" id="SSF88723">
    <property type="entry name" value="PIN domain-like"/>
    <property type="match status" value="1"/>
</dbReference>
<dbReference type="InterPro" id="IPR029060">
    <property type="entry name" value="PIN-like_dom_sf"/>
</dbReference>
<feature type="domain" description="PIN" evidence="1">
    <location>
        <begin position="16"/>
        <end position="94"/>
    </location>
</feature>
<dbReference type="InterPro" id="IPR002850">
    <property type="entry name" value="PIN_toxin-like"/>
</dbReference>
<evidence type="ECO:0000313" key="2">
    <source>
        <dbReference type="EMBL" id="PZF71260.1"/>
    </source>
</evidence>
<proteinExistence type="predicted"/>
<accession>A0A2W2AG93</accession>
<dbReference type="Pfam" id="PF13470">
    <property type="entry name" value="PIN_3"/>
    <property type="match status" value="1"/>
</dbReference>
<organism evidence="2 3">
    <name type="scientific">Taibaiella soli</name>
    <dbReference type="NCBI Taxonomy" id="1649169"/>
    <lineage>
        <taxon>Bacteria</taxon>
        <taxon>Pseudomonadati</taxon>
        <taxon>Bacteroidota</taxon>
        <taxon>Chitinophagia</taxon>
        <taxon>Chitinophagales</taxon>
        <taxon>Chitinophagaceae</taxon>
        <taxon>Taibaiella</taxon>
    </lineage>
</organism>
<name>A0A2W2AG93_9BACT</name>
<dbReference type="Proteomes" id="UP000248745">
    <property type="component" value="Unassembled WGS sequence"/>
</dbReference>
<protein>
    <submittedName>
        <fullName evidence="2">Putative toxin-antitoxin system toxin component, PIN family</fullName>
    </submittedName>
</protein>
<evidence type="ECO:0000313" key="3">
    <source>
        <dbReference type="Proteomes" id="UP000248745"/>
    </source>
</evidence>
<dbReference type="OrthoDB" id="597986at2"/>
<dbReference type="EMBL" id="QKTW01000025">
    <property type="protein sequence ID" value="PZF71260.1"/>
    <property type="molecule type" value="Genomic_DNA"/>
</dbReference>
<comment type="caution">
    <text evidence="2">The sequence shown here is derived from an EMBL/GenBank/DDBJ whole genome shotgun (WGS) entry which is preliminary data.</text>
</comment>
<gene>
    <name evidence="2" type="ORF">DN068_18350</name>
</gene>
<dbReference type="NCBIfam" id="TIGR00305">
    <property type="entry name" value="putative toxin-antitoxin system toxin component, PIN family"/>
    <property type="match status" value="1"/>
</dbReference>
<dbReference type="AlphaFoldDB" id="A0A2W2AG93"/>
<dbReference type="InterPro" id="IPR002716">
    <property type="entry name" value="PIN_dom"/>
</dbReference>